<evidence type="ECO:0000256" key="1">
    <source>
        <dbReference type="SAM" id="Phobius"/>
    </source>
</evidence>
<dbReference type="STRING" id="360911.EAT1b_1858"/>
<keyword evidence="1" id="KW-1133">Transmembrane helix</keyword>
<dbReference type="AlphaFoldDB" id="C4L0C1"/>
<dbReference type="Proteomes" id="UP000000716">
    <property type="component" value="Chromosome"/>
</dbReference>
<name>C4L0C1_EXISA</name>
<feature type="transmembrane region" description="Helical" evidence="1">
    <location>
        <begin position="7"/>
        <end position="28"/>
    </location>
</feature>
<proteinExistence type="predicted"/>
<gene>
    <name evidence="2" type="ordered locus">EAT1b_1858</name>
</gene>
<dbReference type="HOGENOM" id="CLU_3403625_0_0_9"/>
<reference evidence="2 3" key="1">
    <citation type="journal article" date="2011" name="J. Bacteriol.">
        <title>Complete genome sequence of the Thermophilic Bacterium Exiguobacterium sp. AT1b.</title>
        <authorList>
            <person name="Vishnivetskaya T.A."/>
            <person name="Lucas S."/>
            <person name="Copeland A."/>
            <person name="Lapidus A."/>
            <person name="Glavina Del Rio T."/>
            <person name="Dalin E."/>
            <person name="Tice H."/>
            <person name="Bruce D.C."/>
            <person name="Goodwin L.A."/>
            <person name="Pitluck S."/>
            <person name="Saunders E."/>
            <person name="Brettin T."/>
            <person name="Detter C."/>
            <person name="Han C."/>
            <person name="Larimer F."/>
            <person name="Land M.L."/>
            <person name="Hauser L.J."/>
            <person name="Kyrpides N.C."/>
            <person name="Ovchinnikova G."/>
            <person name="Kathariou S."/>
            <person name="Ramaley R.F."/>
            <person name="Rodrigues D.F."/>
            <person name="Hendrix C."/>
            <person name="Richardson P."/>
            <person name="Tiedje J.M."/>
        </authorList>
    </citation>
    <scope>NUCLEOTIDE SEQUENCE [LARGE SCALE GENOMIC DNA]</scope>
    <source>
        <strain evidence="3">ATCC BAA-1283 / AT1b</strain>
    </source>
</reference>
<keyword evidence="1" id="KW-0812">Transmembrane</keyword>
<accession>C4L0C1</accession>
<evidence type="ECO:0000313" key="3">
    <source>
        <dbReference type="Proteomes" id="UP000000716"/>
    </source>
</evidence>
<keyword evidence="3" id="KW-1185">Reference proteome</keyword>
<protein>
    <submittedName>
        <fullName evidence="2">Uncharacterized protein</fullName>
    </submittedName>
</protein>
<dbReference type="EMBL" id="CP001615">
    <property type="protein sequence ID" value="ACQ70784.1"/>
    <property type="molecule type" value="Genomic_DNA"/>
</dbReference>
<organism evidence="2 3">
    <name type="scientific">Exiguobacterium sp. (strain ATCC BAA-1283 / AT1b)</name>
    <dbReference type="NCBI Taxonomy" id="360911"/>
    <lineage>
        <taxon>Bacteria</taxon>
        <taxon>Bacillati</taxon>
        <taxon>Bacillota</taxon>
        <taxon>Bacilli</taxon>
        <taxon>Bacillales</taxon>
        <taxon>Bacillales Family XII. Incertae Sedis</taxon>
        <taxon>Exiguobacterium</taxon>
    </lineage>
</organism>
<dbReference type="KEGG" id="eat:EAT1b_1858"/>
<keyword evidence="1" id="KW-0472">Membrane</keyword>
<sequence length="30" mass="3493">MTKRMNDWGFLIVVAIIILLLVLGQLPFFM</sequence>
<evidence type="ECO:0000313" key="2">
    <source>
        <dbReference type="EMBL" id="ACQ70784.1"/>
    </source>
</evidence>